<dbReference type="EMBL" id="CAUYUJ010018615">
    <property type="protein sequence ID" value="CAK0884998.1"/>
    <property type="molecule type" value="Genomic_DNA"/>
</dbReference>
<evidence type="ECO:0000256" key="1">
    <source>
        <dbReference type="SAM" id="MobiDB-lite"/>
    </source>
</evidence>
<evidence type="ECO:0000259" key="2">
    <source>
        <dbReference type="Pfam" id="PF04059"/>
    </source>
</evidence>
<evidence type="ECO:0000313" key="4">
    <source>
        <dbReference type="Proteomes" id="UP001189429"/>
    </source>
</evidence>
<name>A0ABN9WF59_9DINO</name>
<sequence>MAFKGSTTWYLPMDFKTSQTLGYGFVNAVSPEIATRIFSVFDGFQAWPKRSLKTCSVCWSERQGLESNVRVYRNLGVMKHSTLEAWKPALFSQGSQVPFPAPTRRIRGSTGRVAPPQRASRRRRQGMGSDGASCEPSPLCQHE</sequence>
<accession>A0ABN9WF59</accession>
<dbReference type="Pfam" id="PF04059">
    <property type="entry name" value="RRM_2"/>
    <property type="match status" value="1"/>
</dbReference>
<organism evidence="3 4">
    <name type="scientific">Prorocentrum cordatum</name>
    <dbReference type="NCBI Taxonomy" id="2364126"/>
    <lineage>
        <taxon>Eukaryota</taxon>
        <taxon>Sar</taxon>
        <taxon>Alveolata</taxon>
        <taxon>Dinophyceae</taxon>
        <taxon>Prorocentrales</taxon>
        <taxon>Prorocentraceae</taxon>
        <taxon>Prorocentrum</taxon>
    </lineage>
</organism>
<dbReference type="Proteomes" id="UP001189429">
    <property type="component" value="Unassembled WGS sequence"/>
</dbReference>
<proteinExistence type="predicted"/>
<feature type="domain" description="Mei2-like C-terminal RNA recognition motif" evidence="2">
    <location>
        <begin position="9"/>
        <end position="67"/>
    </location>
</feature>
<feature type="region of interest" description="Disordered" evidence="1">
    <location>
        <begin position="94"/>
        <end position="143"/>
    </location>
</feature>
<gene>
    <name evidence="3" type="ORF">PCOR1329_LOCUS66733</name>
</gene>
<protein>
    <recommendedName>
        <fullName evidence="2">Mei2-like C-terminal RNA recognition motif domain-containing protein</fullName>
    </recommendedName>
</protein>
<evidence type="ECO:0000313" key="3">
    <source>
        <dbReference type="EMBL" id="CAK0884998.1"/>
    </source>
</evidence>
<keyword evidence="4" id="KW-1185">Reference proteome</keyword>
<dbReference type="InterPro" id="IPR007201">
    <property type="entry name" value="Mei2-like_Rrm_C"/>
</dbReference>
<comment type="caution">
    <text evidence="3">The sequence shown here is derived from an EMBL/GenBank/DDBJ whole genome shotgun (WGS) entry which is preliminary data.</text>
</comment>
<reference evidence="3" key="1">
    <citation type="submission" date="2023-10" db="EMBL/GenBank/DDBJ databases">
        <authorList>
            <person name="Chen Y."/>
            <person name="Shah S."/>
            <person name="Dougan E. K."/>
            <person name="Thang M."/>
            <person name="Chan C."/>
        </authorList>
    </citation>
    <scope>NUCLEOTIDE SEQUENCE [LARGE SCALE GENOMIC DNA]</scope>
</reference>